<feature type="domain" description="Protein kinase" evidence="6">
    <location>
        <begin position="24"/>
        <end position="286"/>
    </location>
</feature>
<dbReference type="GO" id="GO:0005524">
    <property type="term" value="F:ATP binding"/>
    <property type="evidence" value="ECO:0007669"/>
    <property type="project" value="UniProtKB-KW"/>
</dbReference>
<accession>A0A2J7TI21</accession>
<organism evidence="7 8">
    <name type="scientific">Methylocella silvestris</name>
    <dbReference type="NCBI Taxonomy" id="199596"/>
    <lineage>
        <taxon>Bacteria</taxon>
        <taxon>Pseudomonadati</taxon>
        <taxon>Pseudomonadota</taxon>
        <taxon>Alphaproteobacteria</taxon>
        <taxon>Hyphomicrobiales</taxon>
        <taxon>Beijerinckiaceae</taxon>
        <taxon>Methylocella</taxon>
    </lineage>
</organism>
<dbReference type="SUPFAM" id="SSF56112">
    <property type="entry name" value="Protein kinase-like (PK-like)"/>
    <property type="match status" value="1"/>
</dbReference>
<evidence type="ECO:0000256" key="5">
    <source>
        <dbReference type="SAM" id="MobiDB-lite"/>
    </source>
</evidence>
<keyword evidence="2" id="KW-0547">Nucleotide-binding</keyword>
<dbReference type="Gene3D" id="1.10.510.10">
    <property type="entry name" value="Transferase(Phosphotransferase) domain 1"/>
    <property type="match status" value="1"/>
</dbReference>
<comment type="caution">
    <text evidence="7">The sequence shown here is derived from an EMBL/GenBank/DDBJ whole genome shotgun (WGS) entry which is preliminary data.</text>
</comment>
<evidence type="ECO:0000256" key="1">
    <source>
        <dbReference type="ARBA" id="ARBA00022679"/>
    </source>
</evidence>
<dbReference type="EMBL" id="PDZR01000007">
    <property type="protein sequence ID" value="PNG26423.1"/>
    <property type="molecule type" value="Genomic_DNA"/>
</dbReference>
<keyword evidence="3 7" id="KW-0418">Kinase</keyword>
<name>A0A2J7TI21_METSI</name>
<dbReference type="InterPro" id="IPR008266">
    <property type="entry name" value="Tyr_kinase_AS"/>
</dbReference>
<evidence type="ECO:0000256" key="3">
    <source>
        <dbReference type="ARBA" id="ARBA00022777"/>
    </source>
</evidence>
<feature type="region of interest" description="Disordered" evidence="5">
    <location>
        <begin position="344"/>
        <end position="384"/>
    </location>
</feature>
<feature type="compositionally biased region" description="Low complexity" evidence="5">
    <location>
        <begin position="353"/>
        <end position="381"/>
    </location>
</feature>
<evidence type="ECO:0000259" key="6">
    <source>
        <dbReference type="PROSITE" id="PS50011"/>
    </source>
</evidence>
<dbReference type="Pfam" id="PF00069">
    <property type="entry name" value="Pkinase"/>
    <property type="match status" value="1"/>
</dbReference>
<evidence type="ECO:0000313" key="7">
    <source>
        <dbReference type="EMBL" id="PNG26423.1"/>
    </source>
</evidence>
<dbReference type="PROSITE" id="PS50011">
    <property type="entry name" value="PROTEIN_KINASE_DOM"/>
    <property type="match status" value="1"/>
</dbReference>
<evidence type="ECO:0000256" key="2">
    <source>
        <dbReference type="ARBA" id="ARBA00022741"/>
    </source>
</evidence>
<keyword evidence="7" id="KW-0723">Serine/threonine-protein kinase</keyword>
<keyword evidence="4" id="KW-0067">ATP-binding</keyword>
<dbReference type="PANTHER" id="PTHR43289:SF34">
    <property type="entry name" value="SERINE_THREONINE-PROTEIN KINASE YBDM-RELATED"/>
    <property type="match status" value="1"/>
</dbReference>
<dbReference type="Proteomes" id="UP000236286">
    <property type="component" value="Unassembled WGS sequence"/>
</dbReference>
<dbReference type="GO" id="GO:0004674">
    <property type="term" value="F:protein serine/threonine kinase activity"/>
    <property type="evidence" value="ECO:0007669"/>
    <property type="project" value="UniProtKB-KW"/>
</dbReference>
<dbReference type="RefSeq" id="WP_102843306.1">
    <property type="nucleotide sequence ID" value="NZ_PDZR01000007.1"/>
</dbReference>
<keyword evidence="1" id="KW-0808">Transferase</keyword>
<dbReference type="InterPro" id="IPR011009">
    <property type="entry name" value="Kinase-like_dom_sf"/>
</dbReference>
<dbReference type="InterPro" id="IPR000719">
    <property type="entry name" value="Prot_kinase_dom"/>
</dbReference>
<proteinExistence type="predicted"/>
<dbReference type="AlphaFoldDB" id="A0A2J7TI21"/>
<sequence>MNHAATFGSTRPIIPAGTQLNGIYEIDEPIAAGGMGEIYKGHSIQTGDVVAIKLIRSDLAEAEAAFALFRREASALHNLYHEAIVRYYVFTVDPVLERPYLAMEYVDGQSLSAMLRGGPLAFEAVYRLMQRIASGLHAAHERGIVHRDVSPDNIIIPGGDMSRAKIIDFGIARSTRLDDEGTVIGAGFAGKYNYVSPEQLGLYGGEITPKSDIYSLGLVLAEALRSGPIDMGGNHVDVIEKRRRVPELGPIDERLRPLIEHMLQPNPEDRPASMAEVAAWKAGTVMPQRARARAAAALPLPKQGLKITFARVAAVVSGLALIALAAATPTLYEALRPPQTVERPAPLLQNDSAPPAGAAKASPPADDNPGASGPQAAAAPADLSPVRPGLAPLNLATVEPDRIVPAAPPDSATEAARRASLAALTKALGQYDGGECFFAKPIVLADNASAIEGFGLSPAPFRNLDEALRQTAGRETDIGVRQIAPGQCPAISFLNELRNTPAAAIKLDIAVSVLRAGQQISGSVAGTDGREASILIVGDDGLARPASILHAARDNSPAFTTRPGAELGAGKLQLVIAIAAAKPLPALKLTPAGAPAAKLFPQILAEAERSGLTLAAAVRTFKVEK</sequence>
<evidence type="ECO:0000256" key="4">
    <source>
        <dbReference type="ARBA" id="ARBA00022840"/>
    </source>
</evidence>
<dbReference type="Gene3D" id="3.30.200.20">
    <property type="entry name" value="Phosphorylase Kinase, domain 1"/>
    <property type="match status" value="1"/>
</dbReference>
<dbReference type="OrthoDB" id="9801841at2"/>
<protein>
    <submittedName>
        <fullName evidence="7">Serine/threonine protein kinase</fullName>
    </submittedName>
</protein>
<dbReference type="PROSITE" id="PS00109">
    <property type="entry name" value="PROTEIN_KINASE_TYR"/>
    <property type="match status" value="1"/>
</dbReference>
<dbReference type="PANTHER" id="PTHR43289">
    <property type="entry name" value="MITOGEN-ACTIVATED PROTEIN KINASE KINASE KINASE 20-RELATED"/>
    <property type="match status" value="1"/>
</dbReference>
<evidence type="ECO:0000313" key="8">
    <source>
        <dbReference type="Proteomes" id="UP000236286"/>
    </source>
</evidence>
<dbReference type="CDD" id="cd14014">
    <property type="entry name" value="STKc_PknB_like"/>
    <property type="match status" value="1"/>
</dbReference>
<gene>
    <name evidence="7" type="ORF">CR492_08435</name>
</gene>
<reference evidence="7 8" key="1">
    <citation type="submission" date="2017-10" db="EMBL/GenBank/DDBJ databases">
        <title>Genome announcement of Methylocella silvestris TVC from permafrost.</title>
        <authorList>
            <person name="Wang J."/>
            <person name="Geng K."/>
            <person name="Ul-Haque F."/>
            <person name="Crombie A.T."/>
            <person name="Street L.E."/>
            <person name="Wookey P.A."/>
            <person name="Murrell J.C."/>
            <person name="Pratscher J."/>
        </authorList>
    </citation>
    <scope>NUCLEOTIDE SEQUENCE [LARGE SCALE GENOMIC DNA]</scope>
    <source>
        <strain evidence="7 8">TVC</strain>
    </source>
</reference>